<sequence length="298" mass="34892">MNINLCHLNDIKLLHNTYNHYAHYYMAQSFKKEMKEAGKRRNDQEKGAIQLLKKRLRDIRYKFGLANNFPKIYLIVLSKQDSHSDDEYISKNTYKIKKLVFRSDNANKFMRRVDEEIEKAERIQGKQSRRRIRIEVDPPEVSPFSQPPKGLPIDFYNSKWFNDCPIGEKTVLANSFKVAFLPNVSQSIRGIQHPDKRLSDHKFTKKYWEKCTSSYDLSHEISKEDDGSESDDDESESIENYSKCDEEIVAENNDKESNQAEFNHVLDFDTPMAHAEDPSEFVVGGSSFLSGDEWKRDW</sequence>
<accession>A0A9Q3ETL0</accession>
<feature type="compositionally biased region" description="Acidic residues" evidence="1">
    <location>
        <begin position="226"/>
        <end position="237"/>
    </location>
</feature>
<organism evidence="2 3">
    <name type="scientific">Austropuccinia psidii MF-1</name>
    <dbReference type="NCBI Taxonomy" id="1389203"/>
    <lineage>
        <taxon>Eukaryota</taxon>
        <taxon>Fungi</taxon>
        <taxon>Dikarya</taxon>
        <taxon>Basidiomycota</taxon>
        <taxon>Pucciniomycotina</taxon>
        <taxon>Pucciniomycetes</taxon>
        <taxon>Pucciniales</taxon>
        <taxon>Sphaerophragmiaceae</taxon>
        <taxon>Austropuccinia</taxon>
    </lineage>
</organism>
<protein>
    <submittedName>
        <fullName evidence="2">Uncharacterized protein</fullName>
    </submittedName>
</protein>
<keyword evidence="3" id="KW-1185">Reference proteome</keyword>
<dbReference type="EMBL" id="AVOT02033180">
    <property type="protein sequence ID" value="MBW0527039.1"/>
    <property type="molecule type" value="Genomic_DNA"/>
</dbReference>
<feature type="region of interest" description="Disordered" evidence="1">
    <location>
        <begin position="219"/>
        <end position="260"/>
    </location>
</feature>
<proteinExistence type="predicted"/>
<feature type="region of interest" description="Disordered" evidence="1">
    <location>
        <begin position="276"/>
        <end position="298"/>
    </location>
</feature>
<comment type="caution">
    <text evidence="2">The sequence shown here is derived from an EMBL/GenBank/DDBJ whole genome shotgun (WGS) entry which is preliminary data.</text>
</comment>
<gene>
    <name evidence="2" type="ORF">O181_066754</name>
</gene>
<name>A0A9Q3ETL0_9BASI</name>
<evidence type="ECO:0000313" key="3">
    <source>
        <dbReference type="Proteomes" id="UP000765509"/>
    </source>
</evidence>
<evidence type="ECO:0000256" key="1">
    <source>
        <dbReference type="SAM" id="MobiDB-lite"/>
    </source>
</evidence>
<feature type="compositionally biased region" description="Basic and acidic residues" evidence="1">
    <location>
        <begin position="242"/>
        <end position="258"/>
    </location>
</feature>
<dbReference type="Proteomes" id="UP000765509">
    <property type="component" value="Unassembled WGS sequence"/>
</dbReference>
<reference evidence="2" key="1">
    <citation type="submission" date="2021-03" db="EMBL/GenBank/DDBJ databases">
        <title>Draft genome sequence of rust myrtle Austropuccinia psidii MF-1, a brazilian biotype.</title>
        <authorList>
            <person name="Quecine M.C."/>
            <person name="Pachon D.M.R."/>
            <person name="Bonatelli M.L."/>
            <person name="Correr F.H."/>
            <person name="Franceschini L.M."/>
            <person name="Leite T.F."/>
            <person name="Margarido G.R.A."/>
            <person name="Almeida C.A."/>
            <person name="Ferrarezi J.A."/>
            <person name="Labate C.A."/>
        </authorList>
    </citation>
    <scope>NUCLEOTIDE SEQUENCE</scope>
    <source>
        <strain evidence="2">MF-1</strain>
    </source>
</reference>
<dbReference type="AlphaFoldDB" id="A0A9Q3ETL0"/>
<evidence type="ECO:0000313" key="2">
    <source>
        <dbReference type="EMBL" id="MBW0527039.1"/>
    </source>
</evidence>